<dbReference type="STRING" id="536019.Mesop_5552"/>
<organism evidence="2 3">
    <name type="scientific">Mesorhizobium opportunistum (strain LMG 24607 / HAMBI 3007 / WSM2075)</name>
    <dbReference type="NCBI Taxonomy" id="536019"/>
    <lineage>
        <taxon>Bacteria</taxon>
        <taxon>Pseudomonadati</taxon>
        <taxon>Pseudomonadota</taxon>
        <taxon>Alphaproteobacteria</taxon>
        <taxon>Hyphomicrobiales</taxon>
        <taxon>Phyllobacteriaceae</taxon>
        <taxon>Mesorhizobium</taxon>
    </lineage>
</organism>
<dbReference type="KEGG" id="mop:Mesop_5552"/>
<sequence>MLPLLQILHLIAAKRGDGLRPEFLRMQSEAAQSVTFPRVQTQLSTLPGNRVIPAQCIYELQSVEPPTSRRPRGLSRHTGWERQADE</sequence>
<evidence type="ECO:0000313" key="3">
    <source>
        <dbReference type="Proteomes" id="UP000001623"/>
    </source>
</evidence>
<evidence type="ECO:0000256" key="1">
    <source>
        <dbReference type="SAM" id="MobiDB-lite"/>
    </source>
</evidence>
<dbReference type="AlphaFoldDB" id="F7YAY7"/>
<accession>F7YAY7</accession>
<dbReference type="Proteomes" id="UP000001623">
    <property type="component" value="Chromosome"/>
</dbReference>
<feature type="region of interest" description="Disordered" evidence="1">
    <location>
        <begin position="63"/>
        <end position="86"/>
    </location>
</feature>
<dbReference type="RefSeq" id="WP_013896600.1">
    <property type="nucleotide sequence ID" value="NC_015675.1"/>
</dbReference>
<dbReference type="HOGENOM" id="CLU_2494280_0_0_5"/>
<gene>
    <name evidence="2" type="ordered locus">Mesop_5552</name>
</gene>
<protein>
    <submittedName>
        <fullName evidence="2">Uncharacterized protein</fullName>
    </submittedName>
</protein>
<evidence type="ECO:0000313" key="2">
    <source>
        <dbReference type="EMBL" id="AEH89963.1"/>
    </source>
</evidence>
<reference evidence="2 3" key="1">
    <citation type="submission" date="2010-10" db="EMBL/GenBank/DDBJ databases">
        <title>Complete sequence of Mesorhizobium opportunistum WSM2075.</title>
        <authorList>
            <consortium name="US DOE Joint Genome Institute"/>
            <person name="Lucas S."/>
            <person name="Copeland A."/>
            <person name="Lapidus A."/>
            <person name="Cheng J.-F."/>
            <person name="Bruce D."/>
            <person name="Goodwin L."/>
            <person name="Pitluck S."/>
            <person name="Chertkov O."/>
            <person name="Misra M."/>
            <person name="Detter J.C."/>
            <person name="Han C."/>
            <person name="Tapia R."/>
            <person name="Land M."/>
            <person name="Hauser L."/>
            <person name="Kyrpides N."/>
            <person name="Ovchinnikova G."/>
            <person name="Mavrommatis K.M."/>
            <person name="Tiwari R.P."/>
            <person name="Howieson J.G."/>
            <person name="O'Hara G.W."/>
            <person name="Nandasena K.G."/>
            <person name="Woyke T."/>
        </authorList>
    </citation>
    <scope>NUCLEOTIDE SEQUENCE [LARGE SCALE GENOMIC DNA]</scope>
    <source>
        <strain evidence="3">LMG 24607 / HAMBI 3007 / WSM2075</strain>
    </source>
</reference>
<name>F7YAY7_MESOW</name>
<proteinExistence type="predicted"/>
<dbReference type="EMBL" id="CP002279">
    <property type="protein sequence ID" value="AEH89963.1"/>
    <property type="molecule type" value="Genomic_DNA"/>
</dbReference>